<dbReference type="Proteomes" id="UP001194696">
    <property type="component" value="Unassembled WGS sequence"/>
</dbReference>
<dbReference type="PANTHER" id="PTHR13318">
    <property type="entry name" value="PARTNER OF PAIRED, ISOFORM B-RELATED"/>
    <property type="match status" value="1"/>
</dbReference>
<gene>
    <name evidence="1" type="ORF">BGZ96_012808</name>
</gene>
<dbReference type="EMBL" id="JAAAIM010000997">
    <property type="protein sequence ID" value="KAG0282820.1"/>
    <property type="molecule type" value="Genomic_DNA"/>
</dbReference>
<name>A0ABQ7JPQ9_9FUNG</name>
<accession>A0ABQ7JPQ9</accession>
<comment type="caution">
    <text evidence="1">The sequence shown here is derived from an EMBL/GenBank/DDBJ whole genome shotgun (WGS) entry which is preliminary data.</text>
</comment>
<dbReference type="InterPro" id="IPR032675">
    <property type="entry name" value="LRR_dom_sf"/>
</dbReference>
<keyword evidence="2" id="KW-1185">Reference proteome</keyword>
<organism evidence="1 2">
    <name type="scientific">Linnemannia gamsii</name>
    <dbReference type="NCBI Taxonomy" id="64522"/>
    <lineage>
        <taxon>Eukaryota</taxon>
        <taxon>Fungi</taxon>
        <taxon>Fungi incertae sedis</taxon>
        <taxon>Mucoromycota</taxon>
        <taxon>Mortierellomycotina</taxon>
        <taxon>Mortierellomycetes</taxon>
        <taxon>Mortierellales</taxon>
        <taxon>Mortierellaceae</taxon>
        <taxon>Linnemannia</taxon>
    </lineage>
</organism>
<evidence type="ECO:0000313" key="2">
    <source>
        <dbReference type="Proteomes" id="UP001194696"/>
    </source>
</evidence>
<dbReference type="SUPFAM" id="SSF81383">
    <property type="entry name" value="F-box domain"/>
    <property type="match status" value="1"/>
</dbReference>
<proteinExistence type="predicted"/>
<sequence>MSVFHIPELFDLIRLDLSKQDLVRCSAVNKSWNAAFSSYLWQSVPTEIRPDVNANMVLGPYTRKWDRFRPLIEEDILYTLKQQQHTVSEDHRKDDSNNFAIPALSRNGHWIRTIFVDQHVLLRPYQPQPYQITSLPPLDPAATFTTMDTAPSVQRHRHQLNHNPQLATPELLLHLLQRCPNLHTLQIQGRDKLAAEYYFWKRIISHGFSDNLKDLHIILHPSVSLAKSTISTLLLNRCPLGLQKLTLNIDHRGFRGGSEGADVDTKEDEVRTPLPALTDLTVSYTGEWCPPLYIRFLERCFNLESIFLKWVDSDWIWALKSCPHLKRLAVLRISSSCLSILARAVMPHLPSLDTFHIHYDSNFSSDYALELVLRACDKGWKSLHIPYLGKLSVEALIQHCSTLEELDVCVAKGLTSQKIRHILSTSSRLVKFRMLSTANGHAEDRTHIMAEDFIDLDSALESVRPWQCESTLKVFSARISGIPRPGVTRIAREKYPGQRNDLQQQIYERLARFTNLELLELGHQSFWTDRDREWWSPSGQEVLDEWGNHVDCLDMSLASGLRKLKGLKKLRKVCVISMSTSIGVEEVQWMAQNWLKLEAVHGLRPHGRRTKEFEAVEWLRANHPCIGYYYRCYSRD</sequence>
<evidence type="ECO:0000313" key="1">
    <source>
        <dbReference type="EMBL" id="KAG0282820.1"/>
    </source>
</evidence>
<dbReference type="SUPFAM" id="SSF52047">
    <property type="entry name" value="RNI-like"/>
    <property type="match status" value="1"/>
</dbReference>
<reference evidence="1 2" key="1">
    <citation type="journal article" date="2020" name="Fungal Divers.">
        <title>Resolving the Mortierellaceae phylogeny through synthesis of multi-gene phylogenetics and phylogenomics.</title>
        <authorList>
            <person name="Vandepol N."/>
            <person name="Liber J."/>
            <person name="Desiro A."/>
            <person name="Na H."/>
            <person name="Kennedy M."/>
            <person name="Barry K."/>
            <person name="Grigoriev I.V."/>
            <person name="Miller A.N."/>
            <person name="O'Donnell K."/>
            <person name="Stajich J.E."/>
            <person name="Bonito G."/>
        </authorList>
    </citation>
    <scope>NUCLEOTIDE SEQUENCE [LARGE SCALE GENOMIC DNA]</scope>
    <source>
        <strain evidence="1 2">AD045</strain>
    </source>
</reference>
<protein>
    <recommendedName>
        <fullName evidence="3">F-box domain-containing protein</fullName>
    </recommendedName>
</protein>
<dbReference type="InterPro" id="IPR036047">
    <property type="entry name" value="F-box-like_dom_sf"/>
</dbReference>
<evidence type="ECO:0008006" key="3">
    <source>
        <dbReference type="Google" id="ProtNLM"/>
    </source>
</evidence>
<dbReference type="Gene3D" id="3.80.10.10">
    <property type="entry name" value="Ribonuclease Inhibitor"/>
    <property type="match status" value="1"/>
</dbReference>